<keyword evidence="2" id="KW-1185">Reference proteome</keyword>
<reference evidence="1 2" key="1">
    <citation type="submission" date="2019-01" db="EMBL/GenBank/DDBJ databases">
        <title>Sequencing of cultivated peanut Arachis hypogaea provides insights into genome evolution and oil improvement.</title>
        <authorList>
            <person name="Chen X."/>
        </authorList>
    </citation>
    <scope>NUCLEOTIDE SEQUENCE [LARGE SCALE GENOMIC DNA]</scope>
    <source>
        <strain evidence="2">cv. Fuhuasheng</strain>
        <tissue evidence="1">Leaves</tissue>
    </source>
</reference>
<evidence type="ECO:0000313" key="1">
    <source>
        <dbReference type="EMBL" id="RYR74002.1"/>
    </source>
</evidence>
<accession>A0A445EEQ4</accession>
<name>A0A445EEQ4_ARAHY</name>
<gene>
    <name evidence="1" type="ORF">Ahy_A02g008602</name>
</gene>
<dbReference type="Proteomes" id="UP000289738">
    <property type="component" value="Chromosome A02"/>
</dbReference>
<sequence>MFLAQEKFIWDMTHGVMIKNIFNHQMARRLQQMMEDERERYDHLTIWSCPDIKKALYIHWEADEEFMHHRLTNRANRASPGHQSILVAQ</sequence>
<dbReference type="AlphaFoldDB" id="A0A445EEQ4"/>
<dbReference type="EMBL" id="SDMP01000002">
    <property type="protein sequence ID" value="RYR74002.1"/>
    <property type="molecule type" value="Genomic_DNA"/>
</dbReference>
<proteinExistence type="predicted"/>
<evidence type="ECO:0000313" key="2">
    <source>
        <dbReference type="Proteomes" id="UP000289738"/>
    </source>
</evidence>
<protein>
    <submittedName>
        <fullName evidence="1">Uncharacterized protein</fullName>
    </submittedName>
</protein>
<organism evidence="1 2">
    <name type="scientific">Arachis hypogaea</name>
    <name type="common">Peanut</name>
    <dbReference type="NCBI Taxonomy" id="3818"/>
    <lineage>
        <taxon>Eukaryota</taxon>
        <taxon>Viridiplantae</taxon>
        <taxon>Streptophyta</taxon>
        <taxon>Embryophyta</taxon>
        <taxon>Tracheophyta</taxon>
        <taxon>Spermatophyta</taxon>
        <taxon>Magnoliopsida</taxon>
        <taxon>eudicotyledons</taxon>
        <taxon>Gunneridae</taxon>
        <taxon>Pentapetalae</taxon>
        <taxon>rosids</taxon>
        <taxon>fabids</taxon>
        <taxon>Fabales</taxon>
        <taxon>Fabaceae</taxon>
        <taxon>Papilionoideae</taxon>
        <taxon>50 kb inversion clade</taxon>
        <taxon>dalbergioids sensu lato</taxon>
        <taxon>Dalbergieae</taxon>
        <taxon>Pterocarpus clade</taxon>
        <taxon>Arachis</taxon>
    </lineage>
</organism>
<comment type="caution">
    <text evidence="1">The sequence shown here is derived from an EMBL/GenBank/DDBJ whole genome shotgun (WGS) entry which is preliminary data.</text>
</comment>